<accession>A0A5J4W737</accession>
<feature type="region of interest" description="Disordered" evidence="1">
    <location>
        <begin position="89"/>
        <end position="129"/>
    </location>
</feature>
<reference evidence="2 3" key="1">
    <citation type="submission" date="2019-03" db="EMBL/GenBank/DDBJ databases">
        <title>Single cell metagenomics reveals metabolic interactions within the superorganism composed of flagellate Streblomastix strix and complex community of Bacteroidetes bacteria on its surface.</title>
        <authorList>
            <person name="Treitli S.C."/>
            <person name="Kolisko M."/>
            <person name="Husnik F."/>
            <person name="Keeling P."/>
            <person name="Hampl V."/>
        </authorList>
    </citation>
    <scope>NUCLEOTIDE SEQUENCE [LARGE SCALE GENOMIC DNA]</scope>
    <source>
        <strain evidence="2">ST1C</strain>
    </source>
</reference>
<name>A0A5J4W737_9EUKA</name>
<sequence length="304" mass="34814">EFKTRHIPGLQNTTADALNRLEMSRDYYLKQEVFNQALIDLGFQVVVDDFGNRMNKRLNNINQDSERQCGGNANCTQMEGINMVRDVEKHVEEESSSMTSGPSSGARGDYDKQSIEETTSRSVGSTLGDKHAEGEQLFRKIASYVGLEEHTVMNIINSLSPETWRKRRSGMHLFSNYIKEKQVPMEQIVSKNADVLLSNALTWRELQGGNHMLEDLRKKKTRVGMVLSMFSSQNNVSQSPIIATLSKRLELDREQKSKYAVVLNLQMLLDYRVVEKSIRRTFLHTHRRKFGQLAFMIGCLFITK</sequence>
<evidence type="ECO:0000313" key="2">
    <source>
        <dbReference type="EMBL" id="KAA6390724.1"/>
    </source>
</evidence>
<proteinExistence type="predicted"/>
<gene>
    <name evidence="2" type="ORF">EZS28_013747</name>
</gene>
<dbReference type="EMBL" id="SNRW01003128">
    <property type="protein sequence ID" value="KAA6390724.1"/>
    <property type="molecule type" value="Genomic_DNA"/>
</dbReference>
<feature type="non-terminal residue" evidence="2">
    <location>
        <position position="1"/>
    </location>
</feature>
<organism evidence="2 3">
    <name type="scientific">Streblomastix strix</name>
    <dbReference type="NCBI Taxonomy" id="222440"/>
    <lineage>
        <taxon>Eukaryota</taxon>
        <taxon>Metamonada</taxon>
        <taxon>Preaxostyla</taxon>
        <taxon>Oxymonadida</taxon>
        <taxon>Streblomastigidae</taxon>
        <taxon>Streblomastix</taxon>
    </lineage>
</organism>
<protein>
    <submittedName>
        <fullName evidence="2">Uncharacterized protein</fullName>
    </submittedName>
</protein>
<feature type="compositionally biased region" description="Basic and acidic residues" evidence="1">
    <location>
        <begin position="108"/>
        <end position="119"/>
    </location>
</feature>
<evidence type="ECO:0000313" key="3">
    <source>
        <dbReference type="Proteomes" id="UP000324800"/>
    </source>
</evidence>
<dbReference type="Proteomes" id="UP000324800">
    <property type="component" value="Unassembled WGS sequence"/>
</dbReference>
<evidence type="ECO:0000256" key="1">
    <source>
        <dbReference type="SAM" id="MobiDB-lite"/>
    </source>
</evidence>
<dbReference type="AlphaFoldDB" id="A0A5J4W737"/>
<comment type="caution">
    <text evidence="2">The sequence shown here is derived from an EMBL/GenBank/DDBJ whole genome shotgun (WGS) entry which is preliminary data.</text>
</comment>